<accession>A0ABX2EUZ4</accession>
<dbReference type="InterPro" id="IPR051677">
    <property type="entry name" value="AfsR-DnrI-RedD_regulator"/>
</dbReference>
<evidence type="ECO:0000313" key="4">
    <source>
        <dbReference type="EMBL" id="NRN62858.1"/>
    </source>
</evidence>
<dbReference type="InterPro" id="IPR005158">
    <property type="entry name" value="BTAD"/>
</dbReference>
<gene>
    <name evidence="4" type="ORF">GC106_590</name>
</gene>
<dbReference type="Gene3D" id="1.10.10.10">
    <property type="entry name" value="Winged helix-like DNA-binding domain superfamily/Winged helix DNA-binding domain"/>
    <property type="match status" value="1"/>
</dbReference>
<comment type="caution">
    <text evidence="4">The sequence shown here is derived from an EMBL/GenBank/DDBJ whole genome shotgun (WGS) entry which is preliminary data.</text>
</comment>
<dbReference type="RefSeq" id="WP_173123093.1">
    <property type="nucleotide sequence ID" value="NZ_CBCSGW010000042.1"/>
</dbReference>
<dbReference type="Proteomes" id="UP000763557">
    <property type="component" value="Unassembled WGS sequence"/>
</dbReference>
<dbReference type="SUPFAM" id="SSF48452">
    <property type="entry name" value="TPR-like"/>
    <property type="match status" value="1"/>
</dbReference>
<keyword evidence="1" id="KW-0805">Transcription regulation</keyword>
<feature type="domain" description="Bacterial transcriptional activator" evidence="3">
    <location>
        <begin position="133"/>
        <end position="270"/>
    </location>
</feature>
<dbReference type="InterPro" id="IPR011990">
    <property type="entry name" value="TPR-like_helical_dom_sf"/>
</dbReference>
<name>A0ABX2EUZ4_9PSEU</name>
<sequence length="273" mass="29838">MTGLAERVFSTATQETAEQEARIIRLPTAAGQDLAAEPTGRATARVNMLGGFQLLVNGELVQVSLTGQRLLAVVACRPGPAVRSQVAHVLWPDTTSVRAHANLRTAVYRLERSCPGMLEATSSYLRLAPGITVDLDQTRELATRILATAGPLDPELVKDALEANLYDDLLPEWDEDWLCEHQSRYRQLRLSCLETLSQRLAESGHHGAAVHAALAAVHADSLRDSAHETLIRACLTQGNRHEAQTYFASYQRIFRTELGVEPAATIGQLLRTG</sequence>
<reference evidence="4 5" key="1">
    <citation type="submission" date="2020-01" db="EMBL/GenBank/DDBJ databases">
        <title>Kibdelosporangium persica a novel Actinomycetes from a hot desert in Iran.</title>
        <authorList>
            <person name="Safaei N."/>
            <person name="Zaburannyi N."/>
            <person name="Mueller R."/>
            <person name="Wink J."/>
        </authorList>
    </citation>
    <scope>NUCLEOTIDE SEQUENCE [LARGE SCALE GENOMIC DNA]</scope>
    <source>
        <strain evidence="4 5">4NS15</strain>
    </source>
</reference>
<proteinExistence type="predicted"/>
<protein>
    <submittedName>
        <fullName evidence="4">Transcriptional regulator</fullName>
    </submittedName>
</protein>
<dbReference type="SMART" id="SM01043">
    <property type="entry name" value="BTAD"/>
    <property type="match status" value="1"/>
</dbReference>
<evidence type="ECO:0000256" key="1">
    <source>
        <dbReference type="ARBA" id="ARBA00023015"/>
    </source>
</evidence>
<keyword evidence="5" id="KW-1185">Reference proteome</keyword>
<dbReference type="Gene3D" id="1.25.40.10">
    <property type="entry name" value="Tetratricopeptide repeat domain"/>
    <property type="match status" value="1"/>
</dbReference>
<evidence type="ECO:0000313" key="5">
    <source>
        <dbReference type="Proteomes" id="UP000763557"/>
    </source>
</evidence>
<dbReference type="PANTHER" id="PTHR35807">
    <property type="entry name" value="TRANSCRIPTIONAL REGULATOR REDD-RELATED"/>
    <property type="match status" value="1"/>
</dbReference>
<dbReference type="Pfam" id="PF03704">
    <property type="entry name" value="BTAD"/>
    <property type="match status" value="1"/>
</dbReference>
<keyword evidence="2" id="KW-0804">Transcription</keyword>
<dbReference type="InterPro" id="IPR036388">
    <property type="entry name" value="WH-like_DNA-bd_sf"/>
</dbReference>
<organism evidence="4 5">
    <name type="scientific">Kibdelosporangium persicum</name>
    <dbReference type="NCBI Taxonomy" id="2698649"/>
    <lineage>
        <taxon>Bacteria</taxon>
        <taxon>Bacillati</taxon>
        <taxon>Actinomycetota</taxon>
        <taxon>Actinomycetes</taxon>
        <taxon>Pseudonocardiales</taxon>
        <taxon>Pseudonocardiaceae</taxon>
        <taxon>Kibdelosporangium</taxon>
    </lineage>
</organism>
<evidence type="ECO:0000259" key="3">
    <source>
        <dbReference type="SMART" id="SM01043"/>
    </source>
</evidence>
<dbReference type="EMBL" id="JAAATY010000001">
    <property type="protein sequence ID" value="NRN62858.1"/>
    <property type="molecule type" value="Genomic_DNA"/>
</dbReference>
<evidence type="ECO:0000256" key="2">
    <source>
        <dbReference type="ARBA" id="ARBA00023163"/>
    </source>
</evidence>
<dbReference type="PANTHER" id="PTHR35807:SF1">
    <property type="entry name" value="TRANSCRIPTIONAL REGULATOR REDD"/>
    <property type="match status" value="1"/>
</dbReference>